<evidence type="ECO:0000313" key="2">
    <source>
        <dbReference type="Proteomes" id="UP000257109"/>
    </source>
</evidence>
<keyword evidence="2" id="KW-1185">Reference proteome</keyword>
<proteinExistence type="predicted"/>
<dbReference type="AlphaFoldDB" id="A0A371FBZ6"/>
<accession>A0A371FBZ6</accession>
<comment type="caution">
    <text evidence="1">The sequence shown here is derived from an EMBL/GenBank/DDBJ whole genome shotgun (WGS) entry which is preliminary data.</text>
</comment>
<sequence length="81" mass="8573">MALNGLVAELCEDHNFTMIPVINQTANTHRHTSPEGILVFCLTRAPAATMAFFSTITPSSSIAPIPTKASSSTVQPCKTAL</sequence>
<name>A0A371FBZ6_MUCPR</name>
<protein>
    <submittedName>
        <fullName evidence="1">Uncharacterized protein</fullName>
    </submittedName>
</protein>
<evidence type="ECO:0000313" key="1">
    <source>
        <dbReference type="EMBL" id="RDX75817.1"/>
    </source>
</evidence>
<dbReference type="EMBL" id="QJKJ01009714">
    <property type="protein sequence ID" value="RDX75817.1"/>
    <property type="molecule type" value="Genomic_DNA"/>
</dbReference>
<gene>
    <name evidence="1" type="ORF">CR513_44264</name>
</gene>
<dbReference type="Proteomes" id="UP000257109">
    <property type="component" value="Unassembled WGS sequence"/>
</dbReference>
<organism evidence="1 2">
    <name type="scientific">Mucuna pruriens</name>
    <name type="common">Velvet bean</name>
    <name type="synonym">Dolichos pruriens</name>
    <dbReference type="NCBI Taxonomy" id="157652"/>
    <lineage>
        <taxon>Eukaryota</taxon>
        <taxon>Viridiplantae</taxon>
        <taxon>Streptophyta</taxon>
        <taxon>Embryophyta</taxon>
        <taxon>Tracheophyta</taxon>
        <taxon>Spermatophyta</taxon>
        <taxon>Magnoliopsida</taxon>
        <taxon>eudicotyledons</taxon>
        <taxon>Gunneridae</taxon>
        <taxon>Pentapetalae</taxon>
        <taxon>rosids</taxon>
        <taxon>fabids</taxon>
        <taxon>Fabales</taxon>
        <taxon>Fabaceae</taxon>
        <taxon>Papilionoideae</taxon>
        <taxon>50 kb inversion clade</taxon>
        <taxon>NPAAA clade</taxon>
        <taxon>indigoferoid/millettioid clade</taxon>
        <taxon>Phaseoleae</taxon>
        <taxon>Mucuna</taxon>
    </lineage>
</organism>
<feature type="non-terminal residue" evidence="1">
    <location>
        <position position="1"/>
    </location>
</feature>
<reference evidence="1" key="1">
    <citation type="submission" date="2018-05" db="EMBL/GenBank/DDBJ databases">
        <title>Draft genome of Mucuna pruriens seed.</title>
        <authorList>
            <person name="Nnadi N.E."/>
            <person name="Vos R."/>
            <person name="Hasami M.H."/>
            <person name="Devisetty U.K."/>
            <person name="Aguiy J.C."/>
        </authorList>
    </citation>
    <scope>NUCLEOTIDE SEQUENCE [LARGE SCALE GENOMIC DNA]</scope>
    <source>
        <strain evidence="1">JCA_2017</strain>
    </source>
</reference>